<evidence type="ECO:0000256" key="3">
    <source>
        <dbReference type="ARBA" id="ARBA00022692"/>
    </source>
</evidence>
<keyword evidence="9" id="KW-1185">Reference proteome</keyword>
<accession>A0ABS3PW12</accession>
<dbReference type="Pfam" id="PF07690">
    <property type="entry name" value="MFS_1"/>
    <property type="match status" value="1"/>
</dbReference>
<feature type="transmembrane region" description="Helical" evidence="6">
    <location>
        <begin position="195"/>
        <end position="215"/>
    </location>
</feature>
<feature type="transmembrane region" description="Helical" evidence="6">
    <location>
        <begin position="352"/>
        <end position="375"/>
    </location>
</feature>
<dbReference type="PROSITE" id="PS50850">
    <property type="entry name" value="MFS"/>
    <property type="match status" value="1"/>
</dbReference>
<keyword evidence="3 6" id="KW-0812">Transmembrane</keyword>
<feature type="transmembrane region" description="Helical" evidence="6">
    <location>
        <begin position="100"/>
        <end position="121"/>
    </location>
</feature>
<comment type="subcellular location">
    <subcellularLocation>
        <location evidence="1">Cell inner membrane</location>
        <topology evidence="1">Multi-pass membrane protein</topology>
    </subcellularLocation>
</comment>
<keyword evidence="4 6" id="KW-1133">Transmembrane helix</keyword>
<dbReference type="InterPro" id="IPR020846">
    <property type="entry name" value="MFS_dom"/>
</dbReference>
<feature type="transmembrane region" description="Helical" evidence="6">
    <location>
        <begin position="142"/>
        <end position="161"/>
    </location>
</feature>
<evidence type="ECO:0000256" key="1">
    <source>
        <dbReference type="ARBA" id="ARBA00004429"/>
    </source>
</evidence>
<evidence type="ECO:0000256" key="5">
    <source>
        <dbReference type="ARBA" id="ARBA00023136"/>
    </source>
</evidence>
<gene>
    <name evidence="8" type="ORF">J4N46_01810</name>
</gene>
<dbReference type="InterPro" id="IPR011701">
    <property type="entry name" value="MFS"/>
</dbReference>
<feature type="domain" description="Major facilitator superfamily (MFS) profile" evidence="7">
    <location>
        <begin position="10"/>
        <end position="437"/>
    </location>
</feature>
<dbReference type="RefSeq" id="WP_208057840.1">
    <property type="nucleotide sequence ID" value="NZ_JAGDYP010000001.1"/>
</dbReference>
<feature type="transmembrane region" description="Helical" evidence="6">
    <location>
        <begin position="387"/>
        <end position="407"/>
    </location>
</feature>
<dbReference type="Proteomes" id="UP000681610">
    <property type="component" value="Unassembled WGS sequence"/>
</dbReference>
<comment type="caution">
    <text evidence="8">The sequence shown here is derived from an EMBL/GenBank/DDBJ whole genome shotgun (WGS) entry which is preliminary data.</text>
</comment>
<dbReference type="PANTHER" id="PTHR43702:SF3">
    <property type="entry name" value="PROTEIN TSGA"/>
    <property type="match status" value="1"/>
</dbReference>
<dbReference type="SUPFAM" id="SSF103473">
    <property type="entry name" value="MFS general substrate transporter"/>
    <property type="match status" value="1"/>
</dbReference>
<dbReference type="EMBL" id="JAGDYP010000001">
    <property type="protein sequence ID" value="MBO1883188.1"/>
    <property type="molecule type" value="Genomic_DNA"/>
</dbReference>
<dbReference type="PANTHER" id="PTHR43702">
    <property type="entry name" value="L-FUCOSE-PROTON SYMPORTER"/>
    <property type="match status" value="1"/>
</dbReference>
<feature type="transmembrane region" description="Helical" evidence="6">
    <location>
        <begin position="329"/>
        <end position="346"/>
    </location>
</feature>
<feature type="transmembrane region" description="Helical" evidence="6">
    <location>
        <begin position="44"/>
        <end position="69"/>
    </location>
</feature>
<dbReference type="InterPro" id="IPR036259">
    <property type="entry name" value="MFS_trans_sf"/>
</dbReference>
<evidence type="ECO:0000256" key="2">
    <source>
        <dbReference type="ARBA" id="ARBA00022475"/>
    </source>
</evidence>
<organism evidence="8 9">
    <name type="scientific">Capnocytophaga bilenii</name>
    <dbReference type="NCBI Taxonomy" id="2819369"/>
    <lineage>
        <taxon>Bacteria</taxon>
        <taxon>Pseudomonadati</taxon>
        <taxon>Bacteroidota</taxon>
        <taxon>Flavobacteriia</taxon>
        <taxon>Flavobacteriales</taxon>
        <taxon>Flavobacteriaceae</taxon>
        <taxon>Capnocytophaga</taxon>
    </lineage>
</organism>
<evidence type="ECO:0000259" key="7">
    <source>
        <dbReference type="PROSITE" id="PS50850"/>
    </source>
</evidence>
<evidence type="ECO:0000256" key="4">
    <source>
        <dbReference type="ARBA" id="ARBA00022989"/>
    </source>
</evidence>
<proteinExistence type="predicted"/>
<feature type="transmembrane region" description="Helical" evidence="6">
    <location>
        <begin position="413"/>
        <end position="433"/>
    </location>
</feature>
<dbReference type="InterPro" id="IPR050375">
    <property type="entry name" value="MFS_TsgA-like"/>
</dbReference>
<feature type="transmembrane region" description="Helical" evidence="6">
    <location>
        <begin position="236"/>
        <end position="262"/>
    </location>
</feature>
<dbReference type="Gene3D" id="1.20.1250.20">
    <property type="entry name" value="MFS general substrate transporter like domains"/>
    <property type="match status" value="2"/>
</dbReference>
<name>A0ABS3PW12_9FLAO</name>
<feature type="transmembrane region" description="Helical" evidence="6">
    <location>
        <begin position="12"/>
        <end position="32"/>
    </location>
</feature>
<evidence type="ECO:0000313" key="9">
    <source>
        <dbReference type="Proteomes" id="UP000681610"/>
    </source>
</evidence>
<evidence type="ECO:0000313" key="8">
    <source>
        <dbReference type="EMBL" id="MBO1883188.1"/>
    </source>
</evidence>
<keyword evidence="5 6" id="KW-0472">Membrane</keyword>
<feature type="transmembrane region" description="Helical" evidence="6">
    <location>
        <begin position="300"/>
        <end position="322"/>
    </location>
</feature>
<evidence type="ECO:0000256" key="6">
    <source>
        <dbReference type="SAM" id="Phobius"/>
    </source>
</evidence>
<keyword evidence="2" id="KW-1003">Cell membrane</keyword>
<feature type="transmembrane region" description="Helical" evidence="6">
    <location>
        <begin position="76"/>
        <end position="94"/>
    </location>
</feature>
<reference evidence="8 9" key="1">
    <citation type="submission" date="2021-03" db="EMBL/GenBank/DDBJ databases">
        <title>Isolation and description of Capnocytophaga bilenii sp. nov., a novel Capnocytophaga species, isolated from a gingivitis subject.</title>
        <authorList>
            <person name="Antezack A."/>
            <person name="Monnet-Corti V."/>
            <person name="La Scola B."/>
        </authorList>
    </citation>
    <scope>NUCLEOTIDE SEQUENCE [LARGE SCALE GENOMIC DNA]</scope>
    <source>
        <strain evidence="8 9">Marseille-Q4570</strain>
    </source>
</reference>
<sequence length="438" mass="48321">MTKTKHSIKAFIFIAVLFFLFGGLTVMVQLLLPHLRNMFKLDYFHSAFILFFFFLPNLLFSIPTSFVLTKVGYQRGIILGLVLIALGALLFHPAAEERSFRIFMLAVFVLGTGITFLQVAANPYVSILGSESTSSTRLTFSQAFNALGTTIAPILMSVYLLKEEVKTSSELNFLDDIDRAIYFQNEALSIQMPSLFIALVTIFLALLFSVIKIPCTDKIRHFDKEDYINLLKKDSLLLAAVGIFLYVGAEVVIGSFAVNYFVEINIAKEVLESPSLLGFVEGIGRFFNINDIAIGDPQGIVAIFVAFYWGGALVGRLVGAYLTKFFTPSYMLMVASFAAIWAILISINSTGLLSMCSLLSVGVFNAIMFPTIFALGSQEVSLKTQASGILCTAIVGAGLIPLFYGYLTDAIGFRLAFLTLVVCYGYIIFFGYYKRFVG</sequence>
<protein>
    <submittedName>
        <fullName evidence="8">MFS transporter</fullName>
    </submittedName>
</protein>